<comment type="caution">
    <text evidence="2">The sequence shown here is derived from an EMBL/GenBank/DDBJ whole genome shotgun (WGS) entry which is preliminary data.</text>
</comment>
<evidence type="ECO:0000256" key="1">
    <source>
        <dbReference type="SAM" id="Phobius"/>
    </source>
</evidence>
<evidence type="ECO:0000313" key="2">
    <source>
        <dbReference type="EMBL" id="MBE7525555.1"/>
    </source>
</evidence>
<dbReference type="EMBL" id="JABTTY010000001">
    <property type="protein sequence ID" value="MBE7525555.1"/>
    <property type="molecule type" value="Genomic_DNA"/>
</dbReference>
<keyword evidence="1" id="KW-1133">Transmembrane helix</keyword>
<dbReference type="AlphaFoldDB" id="A0A928TVB0"/>
<proteinExistence type="predicted"/>
<dbReference type="Proteomes" id="UP000710385">
    <property type="component" value="Unassembled WGS sequence"/>
</dbReference>
<keyword evidence="1" id="KW-0812">Transmembrane</keyword>
<organism evidence="2 3">
    <name type="scientific">candidate division WWE3 bacterium</name>
    <dbReference type="NCBI Taxonomy" id="2053526"/>
    <lineage>
        <taxon>Bacteria</taxon>
        <taxon>Katanobacteria</taxon>
    </lineage>
</organism>
<protein>
    <submittedName>
        <fullName evidence="2">Uncharacterized protein</fullName>
    </submittedName>
</protein>
<feature type="transmembrane region" description="Helical" evidence="1">
    <location>
        <begin position="23"/>
        <end position="49"/>
    </location>
</feature>
<reference evidence="2" key="1">
    <citation type="submission" date="2020-05" db="EMBL/GenBank/DDBJ databases">
        <title>High-Quality Genomes of Partial-Nitritation/Anammox System by Hierarchical Clustering Based Hybrid Assembly.</title>
        <authorList>
            <person name="Liu L."/>
            <person name="Wang Y."/>
            <person name="Che Y."/>
            <person name="Chen Y."/>
            <person name="Xia Y."/>
            <person name="Luo R."/>
            <person name="Cheng S.H."/>
            <person name="Zheng C."/>
            <person name="Zhang T."/>
        </authorList>
    </citation>
    <scope>NUCLEOTIDE SEQUENCE</scope>
    <source>
        <strain evidence="2">H1_PAT1</strain>
    </source>
</reference>
<accession>A0A928TVB0</accession>
<keyword evidence="1" id="KW-0472">Membrane</keyword>
<name>A0A928TVB0_UNCKA</name>
<gene>
    <name evidence="2" type="ORF">HS096_04195</name>
</gene>
<sequence length="207" mass="22563">MSDQPMGIPNPATTEDVIEGRPWWKVCCIGCLFMAIVFVIAILIGFRLFTGSTSPQTLRSLPASFPQGVVLFRPEQNDGIVYYPASSKNKNFGIITQSVKLFGSEGDQLSTLLDTGLKSVKDTDTVTIHWSNIDAPADEIIRFYAGAMKQAGVGDPQMKQTSDATVRKMVGLTSRLSLQLLVVDLPDTETVDSITFVVEYPSLPNGQ</sequence>
<evidence type="ECO:0000313" key="3">
    <source>
        <dbReference type="Proteomes" id="UP000710385"/>
    </source>
</evidence>